<name>A0A1F5WU80_9BACT</name>
<dbReference type="Pfam" id="PF01522">
    <property type="entry name" value="Polysacc_deac_1"/>
    <property type="match status" value="2"/>
</dbReference>
<dbReference type="PANTHER" id="PTHR34216">
    <property type="match status" value="1"/>
</dbReference>
<reference evidence="4 5" key="1">
    <citation type="journal article" date="2016" name="Nat. Commun.">
        <title>Thousands of microbial genomes shed light on interconnected biogeochemical processes in an aquifer system.</title>
        <authorList>
            <person name="Anantharaman K."/>
            <person name="Brown C.T."/>
            <person name="Hug L.A."/>
            <person name="Sharon I."/>
            <person name="Castelle C.J."/>
            <person name="Probst A.J."/>
            <person name="Thomas B.C."/>
            <person name="Singh A."/>
            <person name="Wilkins M.J."/>
            <person name="Karaoz U."/>
            <person name="Brodie E.L."/>
            <person name="Williams K.H."/>
            <person name="Hubbard S.S."/>
            <person name="Banfield J.F."/>
        </authorList>
    </citation>
    <scope>NUCLEOTIDE SEQUENCE [LARGE SCALE GENOMIC DNA]</scope>
</reference>
<accession>A0A1F5WU80</accession>
<organism evidence="4 5">
    <name type="scientific">Candidatus Giovannonibacteria bacterium RIFCSPHIGHO2_02_43_13</name>
    <dbReference type="NCBI Taxonomy" id="1798330"/>
    <lineage>
        <taxon>Bacteria</taxon>
        <taxon>Candidatus Giovannoniibacteriota</taxon>
    </lineage>
</organism>
<feature type="domain" description="NodB homology" evidence="3">
    <location>
        <begin position="64"/>
        <end position="312"/>
    </location>
</feature>
<dbReference type="InterPro" id="IPR002509">
    <property type="entry name" value="NODB_dom"/>
</dbReference>
<dbReference type="GO" id="GO:0005576">
    <property type="term" value="C:extracellular region"/>
    <property type="evidence" value="ECO:0007669"/>
    <property type="project" value="UniProtKB-SubCell"/>
</dbReference>
<dbReference type="Proteomes" id="UP000178425">
    <property type="component" value="Unassembled WGS sequence"/>
</dbReference>
<dbReference type="GO" id="GO:0016810">
    <property type="term" value="F:hydrolase activity, acting on carbon-nitrogen (but not peptide) bonds"/>
    <property type="evidence" value="ECO:0007669"/>
    <property type="project" value="InterPro"/>
</dbReference>
<dbReference type="PROSITE" id="PS51677">
    <property type="entry name" value="NODB"/>
    <property type="match status" value="1"/>
</dbReference>
<evidence type="ECO:0000259" key="3">
    <source>
        <dbReference type="PROSITE" id="PS51677"/>
    </source>
</evidence>
<proteinExistence type="predicted"/>
<evidence type="ECO:0000313" key="4">
    <source>
        <dbReference type="EMBL" id="OGF79173.1"/>
    </source>
</evidence>
<evidence type="ECO:0000256" key="2">
    <source>
        <dbReference type="ARBA" id="ARBA00022729"/>
    </source>
</evidence>
<gene>
    <name evidence="4" type="ORF">A2W54_00755</name>
</gene>
<dbReference type="InterPro" id="IPR051398">
    <property type="entry name" value="Polysacch_Deacetylase"/>
</dbReference>
<dbReference type="InterPro" id="IPR011330">
    <property type="entry name" value="Glyco_hydro/deAcase_b/a-brl"/>
</dbReference>
<dbReference type="CDD" id="cd10918">
    <property type="entry name" value="CE4_NodB_like_5s_6s"/>
    <property type="match status" value="1"/>
</dbReference>
<comment type="caution">
    <text evidence="4">The sequence shown here is derived from an EMBL/GenBank/DDBJ whole genome shotgun (WGS) entry which is preliminary data.</text>
</comment>
<dbReference type="SUPFAM" id="SSF88713">
    <property type="entry name" value="Glycoside hydrolase/deacetylase"/>
    <property type="match status" value="1"/>
</dbReference>
<protein>
    <recommendedName>
        <fullName evidence="3">NodB homology domain-containing protein</fullName>
    </recommendedName>
</protein>
<evidence type="ECO:0000313" key="5">
    <source>
        <dbReference type="Proteomes" id="UP000178425"/>
    </source>
</evidence>
<comment type="subcellular location">
    <subcellularLocation>
        <location evidence="1">Secreted</location>
    </subcellularLocation>
</comment>
<dbReference type="AlphaFoldDB" id="A0A1F5WU80"/>
<dbReference type="Gene3D" id="3.20.20.370">
    <property type="entry name" value="Glycoside hydrolase/deacetylase"/>
    <property type="match status" value="1"/>
</dbReference>
<dbReference type="EMBL" id="MFHI01000009">
    <property type="protein sequence ID" value="OGF79173.1"/>
    <property type="molecule type" value="Genomic_DNA"/>
</dbReference>
<sequence length="312" mass="35432">MKTANNNHIIVNYHYIEDPSPEWGGIHPCPTAEFEKQIKYLAENYKIVSVDEVYFAAKKKKNGHFAAISFDDGLKDQYANALPILEKYGATAIFFPITSTFDGNVPGTHKLHILLSKFSAQLLIDRFNKEEIGFAPIPTDKRMTNERQLYSDIPTVNLKETLLSIPPHVKDSFLDKTFKALGLDEKKIAKELFMSEEEIKSLKAKGFAIGSHTHGHYSLSSLDEKSIKEEIRTSKKILGELLGEFPTAFTYPHGIRNEKMTLYLENEGFKIGFSIEARPVMATDDPFFIPRLDTNDLMLNEPFKNDTIKHAQ</sequence>
<evidence type="ECO:0000256" key="1">
    <source>
        <dbReference type="ARBA" id="ARBA00004613"/>
    </source>
</evidence>
<dbReference type="PANTHER" id="PTHR34216:SF3">
    <property type="entry name" value="POLY-BETA-1,6-N-ACETYL-D-GLUCOSAMINE N-DEACETYLASE"/>
    <property type="match status" value="1"/>
</dbReference>
<dbReference type="GO" id="GO:0005975">
    <property type="term" value="P:carbohydrate metabolic process"/>
    <property type="evidence" value="ECO:0007669"/>
    <property type="project" value="InterPro"/>
</dbReference>
<keyword evidence="2" id="KW-0732">Signal</keyword>